<reference evidence="5" key="1">
    <citation type="journal article" date="2014" name="Int. J. Syst. Evol. Microbiol.">
        <title>Complete genome sequence of Corynebacterium casei LMG S-19264T (=DSM 44701T), isolated from a smear-ripened cheese.</title>
        <authorList>
            <consortium name="US DOE Joint Genome Institute (JGI-PGF)"/>
            <person name="Walter F."/>
            <person name="Albersmeier A."/>
            <person name="Kalinowski J."/>
            <person name="Ruckert C."/>
        </authorList>
    </citation>
    <scope>NUCLEOTIDE SEQUENCE</scope>
    <source>
        <strain evidence="5">CGMCC 1.15320</strain>
    </source>
</reference>
<evidence type="ECO:0000256" key="3">
    <source>
        <dbReference type="ARBA" id="ARBA00022729"/>
    </source>
</evidence>
<dbReference type="Gene3D" id="1.25.20.10">
    <property type="entry name" value="Bacterial muramidases"/>
    <property type="match status" value="1"/>
</dbReference>
<feature type="domain" description="Transglycosylase SLT" evidence="4">
    <location>
        <begin position="446"/>
        <end position="547"/>
    </location>
</feature>
<dbReference type="GO" id="GO:0042597">
    <property type="term" value="C:periplasmic space"/>
    <property type="evidence" value="ECO:0007669"/>
    <property type="project" value="InterPro"/>
</dbReference>
<name>A0A916W9H7_9HYPH</name>
<comment type="caution">
    <text evidence="5">The sequence shown here is derived from an EMBL/GenBank/DDBJ whole genome shotgun (WGS) entry which is preliminary data.</text>
</comment>
<protein>
    <submittedName>
        <fullName evidence="5">Lytic transglycosylase</fullName>
    </submittedName>
</protein>
<dbReference type="InterPro" id="IPR008939">
    <property type="entry name" value="Lytic_TGlycosylase_superhlx_U"/>
</dbReference>
<accession>A0A916W9H7</accession>
<evidence type="ECO:0000313" key="5">
    <source>
        <dbReference type="EMBL" id="GGA80086.1"/>
    </source>
</evidence>
<dbReference type="SUPFAM" id="SSF53955">
    <property type="entry name" value="Lysozyme-like"/>
    <property type="match status" value="1"/>
</dbReference>
<dbReference type="PANTHER" id="PTHR37423:SF2">
    <property type="entry name" value="MEMBRANE-BOUND LYTIC MUREIN TRANSGLYCOSYLASE C"/>
    <property type="match status" value="1"/>
</dbReference>
<evidence type="ECO:0000256" key="2">
    <source>
        <dbReference type="ARBA" id="ARBA00009387"/>
    </source>
</evidence>
<gene>
    <name evidence="5" type="ORF">GCM10011385_37880</name>
</gene>
<evidence type="ECO:0000256" key="1">
    <source>
        <dbReference type="ARBA" id="ARBA00007734"/>
    </source>
</evidence>
<evidence type="ECO:0000313" key="6">
    <source>
        <dbReference type="Proteomes" id="UP000636264"/>
    </source>
</evidence>
<dbReference type="AlphaFoldDB" id="A0A916W9H7"/>
<reference evidence="5" key="2">
    <citation type="submission" date="2020-09" db="EMBL/GenBank/DDBJ databases">
        <authorList>
            <person name="Sun Q."/>
            <person name="Zhou Y."/>
        </authorList>
    </citation>
    <scope>NUCLEOTIDE SEQUENCE</scope>
    <source>
        <strain evidence="5">CGMCC 1.15320</strain>
    </source>
</reference>
<keyword evidence="3" id="KW-0732">Signal</keyword>
<dbReference type="InterPro" id="IPR008258">
    <property type="entry name" value="Transglycosylase_SLT_dom_1"/>
</dbReference>
<dbReference type="InterPro" id="IPR023346">
    <property type="entry name" value="Lysozyme-like_dom_sf"/>
</dbReference>
<dbReference type="EMBL" id="BMIF01000017">
    <property type="protein sequence ID" value="GGA80086.1"/>
    <property type="molecule type" value="Genomic_DNA"/>
</dbReference>
<dbReference type="GO" id="GO:0004553">
    <property type="term" value="F:hydrolase activity, hydrolyzing O-glycosyl compounds"/>
    <property type="evidence" value="ECO:0007669"/>
    <property type="project" value="InterPro"/>
</dbReference>
<comment type="similarity">
    <text evidence="1">Belongs to the transglycosylase Slt family.</text>
</comment>
<dbReference type="CDD" id="cd13401">
    <property type="entry name" value="Slt70-like"/>
    <property type="match status" value="1"/>
</dbReference>
<organism evidence="5 6">
    <name type="scientific">Nitratireductor aestuarii</name>
    <dbReference type="NCBI Taxonomy" id="1735103"/>
    <lineage>
        <taxon>Bacteria</taxon>
        <taxon>Pseudomonadati</taxon>
        <taxon>Pseudomonadota</taxon>
        <taxon>Alphaproteobacteria</taxon>
        <taxon>Hyphomicrobiales</taxon>
        <taxon>Phyllobacteriaceae</taxon>
        <taxon>Nitratireductor</taxon>
    </lineage>
</organism>
<keyword evidence="6" id="KW-1185">Reference proteome</keyword>
<dbReference type="Proteomes" id="UP000636264">
    <property type="component" value="Unassembled WGS sequence"/>
</dbReference>
<dbReference type="Gene3D" id="1.10.530.10">
    <property type="match status" value="1"/>
</dbReference>
<dbReference type="Pfam" id="PF01464">
    <property type="entry name" value="SLT"/>
    <property type="match status" value="1"/>
</dbReference>
<dbReference type="PANTHER" id="PTHR37423">
    <property type="entry name" value="SOLUBLE LYTIC MUREIN TRANSGLYCOSYLASE-RELATED"/>
    <property type="match status" value="1"/>
</dbReference>
<dbReference type="SUPFAM" id="SSF48435">
    <property type="entry name" value="Bacterial muramidases"/>
    <property type="match status" value="1"/>
</dbReference>
<comment type="similarity">
    <text evidence="2">Belongs to the virb1 family.</text>
</comment>
<sequence>MASGSRDRKILTWALALSNHSEVSGLDIAKAKAELKDWPGLNRLEAAQERALYREEPPLQSVLASLGQTKPQTVEGTILLARAYLAADNPAAAHALLSPFWRTGELTDYQEDRIISEFGALLTEEDHRFRTERMLYAGRIASADRVAHLAKMKELVAAWRAVERNASKASEQIEAVAKAQRTAAWHFLKARQLRRSQKFEEAARILQAVDPSDAEKVDPDAWWVERRALSRELLDIKQEELAHKVAAAYTGGTPVAITDAEFHAGWYALRFMDDPITAVAHFQRMNEVANGPISLARAHYWIGRAAEAGAPDIDAQKHYAEAARYSTAFYGQLAAAKIGQTKLASSLPSISPEQRLAFAAREPVKAILRLQEIGFDERAGVLYRDLGEELASAEDLALLIEMAEKAGKHYLALRIAKAGSSRGLEIGSLTHPVGVIPKGTTLSGAGEALAYAIARQESEFNVGAVSQVGARGLLQLMPATAREVARKNGLPFSALKLTSDAGYNATLGAAYLDEQLARFGGSYILTFIGYNAGPRRANEWIERYGDPRGKPLEQVIDWVERIPFTETRGYVQRVLENYQIYKAQLTGQFEIERDLVHGRSQ</sequence>
<evidence type="ECO:0000259" key="4">
    <source>
        <dbReference type="Pfam" id="PF01464"/>
    </source>
</evidence>
<proteinExistence type="inferred from homology"/>